<dbReference type="InterPro" id="IPR002514">
    <property type="entry name" value="Transposase_8"/>
</dbReference>
<dbReference type="Pfam" id="PF01527">
    <property type="entry name" value="HTH_Tnp_1"/>
    <property type="match status" value="1"/>
</dbReference>
<reference evidence="2 3" key="1">
    <citation type="submission" date="2016-03" db="EMBL/GenBank/DDBJ databases">
        <title>Genome sequence of Providencia stuartii strain, isolated from the salivary glands of larval Lucilia sericata.</title>
        <authorList>
            <person name="Yuan Y."/>
            <person name="Zhang Y."/>
            <person name="Fu S."/>
            <person name="Crippen T.L."/>
            <person name="Visi D."/>
            <person name="Benbow M.E."/>
            <person name="Allen M."/>
            <person name="Tomberlin J.K."/>
            <person name="Sze S.-H."/>
            <person name="Tarone A.M."/>
        </authorList>
    </citation>
    <scope>NUCLEOTIDE SEQUENCE [LARGE SCALE GENOMIC DNA]</scope>
    <source>
        <strain evidence="2 3">Crippen</strain>
    </source>
</reference>
<name>A0A1S1HM34_PROST</name>
<comment type="similarity">
    <text evidence="1">Belongs to the transposase 8 family.</text>
</comment>
<protein>
    <submittedName>
        <fullName evidence="2">Transposase</fullName>
    </submittedName>
</protein>
<comment type="caution">
    <text evidence="2">The sequence shown here is derived from an EMBL/GenBank/DDBJ whole genome shotgun (WGS) entry which is preliminary data.</text>
</comment>
<dbReference type="Gene3D" id="1.10.10.60">
    <property type="entry name" value="Homeodomain-like"/>
    <property type="match status" value="1"/>
</dbReference>
<dbReference type="InterPro" id="IPR009057">
    <property type="entry name" value="Homeodomain-like_sf"/>
</dbReference>
<dbReference type="GO" id="GO:0006313">
    <property type="term" value="P:DNA transposition"/>
    <property type="evidence" value="ECO:0007669"/>
    <property type="project" value="InterPro"/>
</dbReference>
<dbReference type="GO" id="GO:0003677">
    <property type="term" value="F:DNA binding"/>
    <property type="evidence" value="ECO:0007669"/>
    <property type="project" value="InterPro"/>
</dbReference>
<sequence length="95" mass="11102">MKRKTSKQYTETFRKEAVNLVLEQGYTVPQAAKALDIPTKLLYSWRKRYEKEGLPGALTLTERQELLALRKENKLLKMEKEILKKASAFFAKELL</sequence>
<dbReference type="GO" id="GO:0004803">
    <property type="term" value="F:transposase activity"/>
    <property type="evidence" value="ECO:0007669"/>
    <property type="project" value="InterPro"/>
</dbReference>
<evidence type="ECO:0000313" key="2">
    <source>
        <dbReference type="EMBL" id="OHT23389.1"/>
    </source>
</evidence>
<dbReference type="SUPFAM" id="SSF46689">
    <property type="entry name" value="Homeodomain-like"/>
    <property type="match status" value="1"/>
</dbReference>
<keyword evidence="3" id="KW-1185">Reference proteome</keyword>
<organism evidence="2 3">
    <name type="scientific">Providencia stuartii</name>
    <dbReference type="NCBI Taxonomy" id="588"/>
    <lineage>
        <taxon>Bacteria</taxon>
        <taxon>Pseudomonadati</taxon>
        <taxon>Pseudomonadota</taxon>
        <taxon>Gammaproteobacteria</taxon>
        <taxon>Enterobacterales</taxon>
        <taxon>Morganellaceae</taxon>
        <taxon>Providencia</taxon>
    </lineage>
</organism>
<gene>
    <name evidence="2" type="ORF">A3Q29_20870</name>
</gene>
<dbReference type="Proteomes" id="UP000179588">
    <property type="component" value="Unassembled WGS sequence"/>
</dbReference>
<proteinExistence type="inferred from homology"/>
<dbReference type="EMBL" id="LVIE01000180">
    <property type="protein sequence ID" value="OHT23389.1"/>
    <property type="molecule type" value="Genomic_DNA"/>
</dbReference>
<dbReference type="AlphaFoldDB" id="A0A1S1HM34"/>
<accession>A0A1S1HM34</accession>
<evidence type="ECO:0000313" key="3">
    <source>
        <dbReference type="Proteomes" id="UP000179588"/>
    </source>
</evidence>
<evidence type="ECO:0000256" key="1">
    <source>
        <dbReference type="ARBA" id="ARBA00009964"/>
    </source>
</evidence>